<organism evidence="7 8">
    <name type="scientific">Rhodovibrio salinarum</name>
    <dbReference type="NCBI Taxonomy" id="1087"/>
    <lineage>
        <taxon>Bacteria</taxon>
        <taxon>Pseudomonadati</taxon>
        <taxon>Pseudomonadota</taxon>
        <taxon>Alphaproteobacteria</taxon>
        <taxon>Rhodospirillales</taxon>
        <taxon>Rhodovibrionaceae</taxon>
        <taxon>Rhodovibrio</taxon>
    </lineage>
</organism>
<dbReference type="AlphaFoldDB" id="A0A934QGW9"/>
<dbReference type="Gene3D" id="3.40.109.10">
    <property type="entry name" value="NADH Oxidase"/>
    <property type="match status" value="1"/>
</dbReference>
<dbReference type="CDD" id="cd02148">
    <property type="entry name" value="RutE-like"/>
    <property type="match status" value="1"/>
</dbReference>
<dbReference type="HAMAP" id="MF_01204">
    <property type="entry name" value="Oxidoreductase_RutE_HadB"/>
    <property type="match status" value="1"/>
</dbReference>
<evidence type="ECO:0000313" key="8">
    <source>
        <dbReference type="Proteomes" id="UP000778970"/>
    </source>
</evidence>
<accession>A0A934QGW9</accession>
<proteinExistence type="inferred from homology"/>
<evidence type="ECO:0000259" key="6">
    <source>
        <dbReference type="Pfam" id="PF00881"/>
    </source>
</evidence>
<dbReference type="Pfam" id="PF00881">
    <property type="entry name" value="Nitroreductase"/>
    <property type="match status" value="1"/>
</dbReference>
<keyword evidence="5" id="KW-0520">NAD</keyword>
<evidence type="ECO:0000256" key="5">
    <source>
        <dbReference type="HAMAP-Rule" id="MF_01204"/>
    </source>
</evidence>
<dbReference type="PANTHER" id="PTHR43543:SF1">
    <property type="entry name" value="MALONIC SEMIALDEHYDE REDUCTASE RUTE-RELATED"/>
    <property type="match status" value="1"/>
</dbReference>
<dbReference type="InterPro" id="IPR023936">
    <property type="entry name" value="RutE-like"/>
</dbReference>
<keyword evidence="4 5" id="KW-0560">Oxidoreductase</keyword>
<keyword evidence="1 5" id="KW-0285">Flavoprotein</keyword>
<keyword evidence="2 5" id="KW-0288">FMN</keyword>
<keyword evidence="8" id="KW-1185">Reference proteome</keyword>
<dbReference type="Proteomes" id="UP000778970">
    <property type="component" value="Unassembled WGS sequence"/>
</dbReference>
<dbReference type="EC" id="1.-.-.-" evidence="5"/>
<dbReference type="NCBIfam" id="NF003768">
    <property type="entry name" value="PRK05365.1"/>
    <property type="match status" value="1"/>
</dbReference>
<evidence type="ECO:0000313" key="7">
    <source>
        <dbReference type="EMBL" id="MBK1696803.1"/>
    </source>
</evidence>
<dbReference type="InterPro" id="IPR000415">
    <property type="entry name" value="Nitroreductase-like"/>
</dbReference>
<protein>
    <recommendedName>
        <fullName evidence="5">Putative NADH dehydrogenase/NAD(P)H nitroreductase CKO21_06045</fullName>
        <ecNumber evidence="5">1.-.-.-</ecNumber>
    </recommendedName>
</protein>
<dbReference type="SUPFAM" id="SSF55469">
    <property type="entry name" value="FMN-dependent nitroreductase-like"/>
    <property type="match status" value="1"/>
</dbReference>
<reference evidence="7" key="1">
    <citation type="submission" date="2017-08" db="EMBL/GenBank/DDBJ databases">
        <authorList>
            <person name="Imhoff J.F."/>
            <person name="Rahn T."/>
            <person name="Kuenzel S."/>
            <person name="Neulinger S.C."/>
        </authorList>
    </citation>
    <scope>NUCLEOTIDE SEQUENCE</scope>
    <source>
        <strain evidence="7">DSM 9154</strain>
    </source>
</reference>
<evidence type="ECO:0000256" key="4">
    <source>
        <dbReference type="ARBA" id="ARBA00023002"/>
    </source>
</evidence>
<evidence type="ECO:0000256" key="3">
    <source>
        <dbReference type="ARBA" id="ARBA00022857"/>
    </source>
</evidence>
<dbReference type="InterPro" id="IPR050461">
    <property type="entry name" value="Nitroreductase_HadB/RutE"/>
</dbReference>
<evidence type="ECO:0000256" key="1">
    <source>
        <dbReference type="ARBA" id="ARBA00022630"/>
    </source>
</evidence>
<dbReference type="PANTHER" id="PTHR43543">
    <property type="entry name" value="MALONIC SEMIALDEHYDE REDUCTASE RUTE-RELATED"/>
    <property type="match status" value="1"/>
</dbReference>
<dbReference type="EMBL" id="NRRE01000020">
    <property type="protein sequence ID" value="MBK1696803.1"/>
    <property type="molecule type" value="Genomic_DNA"/>
</dbReference>
<dbReference type="InterPro" id="IPR029479">
    <property type="entry name" value="Nitroreductase"/>
</dbReference>
<reference evidence="7" key="2">
    <citation type="journal article" date="2020" name="Microorganisms">
        <title>Osmotic Adaptation and Compatible Solute Biosynthesis of Phototrophic Bacteria as Revealed from Genome Analyses.</title>
        <authorList>
            <person name="Imhoff J.F."/>
            <person name="Rahn T."/>
            <person name="Kunzel S."/>
            <person name="Keller A."/>
            <person name="Neulinger S.C."/>
        </authorList>
    </citation>
    <scope>NUCLEOTIDE SEQUENCE</scope>
    <source>
        <strain evidence="7">DSM 9154</strain>
    </source>
</reference>
<gene>
    <name evidence="7" type="ORF">CKO21_06045</name>
</gene>
<keyword evidence="3 5" id="KW-0521">NADP</keyword>
<evidence type="ECO:0000256" key="2">
    <source>
        <dbReference type="ARBA" id="ARBA00022643"/>
    </source>
</evidence>
<sequence>MSERILNDDGLDLLFREARTHKGWQDREVSDVLLQAIYDLAKWPPTSANCQPMRVVFAKSQDAKEKLRPALMPGNVDKTMAAPVCAIVAHDLEFHEKLPELFSQADARSWFAGKPDAIQENAFRNGSLQGGYFMLAARSLGLDVGPMSGFDKDKVNQAFFPEGKWQVNFLCNLGYGDPAKLPPRDKRLSFEEACEIQ</sequence>
<feature type="domain" description="Nitroreductase" evidence="6">
    <location>
        <begin position="17"/>
        <end position="175"/>
    </location>
</feature>
<dbReference type="RefSeq" id="WP_027287270.1">
    <property type="nucleotide sequence ID" value="NZ_NRRE01000020.1"/>
</dbReference>
<dbReference type="GO" id="GO:0016491">
    <property type="term" value="F:oxidoreductase activity"/>
    <property type="evidence" value="ECO:0007669"/>
    <property type="project" value="UniProtKB-UniRule"/>
</dbReference>
<name>A0A934QGW9_9PROT</name>
<comment type="cofactor">
    <cofactor evidence="5">
        <name>FMN</name>
        <dbReference type="ChEBI" id="CHEBI:58210"/>
    </cofactor>
</comment>
<comment type="similarity">
    <text evidence="5">Belongs to the nitroreductase family. HadB/RutE subfamily.</text>
</comment>
<comment type="caution">
    <text evidence="7">The sequence shown here is derived from an EMBL/GenBank/DDBJ whole genome shotgun (WGS) entry which is preliminary data.</text>
</comment>